<proteinExistence type="predicted"/>
<protein>
    <submittedName>
        <fullName evidence="1">Uncharacterized protein</fullName>
    </submittedName>
</protein>
<evidence type="ECO:0000313" key="1">
    <source>
        <dbReference type="EMBL" id="RMX59640.1"/>
    </source>
</evidence>
<keyword evidence="2" id="KW-1185">Reference proteome</keyword>
<organism evidence="1 2">
    <name type="scientific">Pocillopora damicornis</name>
    <name type="common">Cauliflower coral</name>
    <name type="synonym">Millepora damicornis</name>
    <dbReference type="NCBI Taxonomy" id="46731"/>
    <lineage>
        <taxon>Eukaryota</taxon>
        <taxon>Metazoa</taxon>
        <taxon>Cnidaria</taxon>
        <taxon>Anthozoa</taxon>
        <taxon>Hexacorallia</taxon>
        <taxon>Scleractinia</taxon>
        <taxon>Astrocoeniina</taxon>
        <taxon>Pocilloporidae</taxon>
        <taxon>Pocillopora</taxon>
    </lineage>
</organism>
<accession>A0A3M6V180</accession>
<dbReference type="Proteomes" id="UP000275408">
    <property type="component" value="Unassembled WGS sequence"/>
</dbReference>
<name>A0A3M6V180_POCDA</name>
<gene>
    <name evidence="1" type="ORF">pdam_00010484</name>
</gene>
<dbReference type="AlphaFoldDB" id="A0A3M6V180"/>
<dbReference type="EMBL" id="RCHS01000299">
    <property type="protein sequence ID" value="RMX59640.1"/>
    <property type="molecule type" value="Genomic_DNA"/>
</dbReference>
<evidence type="ECO:0000313" key="2">
    <source>
        <dbReference type="Proteomes" id="UP000275408"/>
    </source>
</evidence>
<reference evidence="1 2" key="1">
    <citation type="journal article" date="2018" name="Sci. Rep.">
        <title>Comparative analysis of the Pocillopora damicornis genome highlights role of immune system in coral evolution.</title>
        <authorList>
            <person name="Cunning R."/>
            <person name="Bay R.A."/>
            <person name="Gillette P."/>
            <person name="Baker A.C."/>
            <person name="Traylor-Knowles N."/>
        </authorList>
    </citation>
    <scope>NUCLEOTIDE SEQUENCE [LARGE SCALE GENOMIC DNA]</scope>
    <source>
        <strain evidence="1">RSMAS</strain>
        <tissue evidence="1">Whole animal</tissue>
    </source>
</reference>
<comment type="caution">
    <text evidence="1">The sequence shown here is derived from an EMBL/GenBank/DDBJ whole genome shotgun (WGS) entry which is preliminary data.</text>
</comment>
<sequence length="102" mass="11642">MCLVSSKSIFTSASIFKKSEDIKMDMTLFGSVGKKKKETKHFQEVASDVLKVTKCKTEFNNLERCLESEDECCEVEGCMEIIVRRAKLRECSGMKFESSDHK</sequence>